<keyword evidence="1" id="KW-0963">Cytoplasm</keyword>
<feature type="binding site" evidence="1">
    <location>
        <position position="266"/>
    </location>
    <ligand>
        <name>Zn(2+)</name>
        <dbReference type="ChEBI" id="CHEBI:29105"/>
    </ligand>
</feature>
<dbReference type="InterPro" id="IPR010914">
    <property type="entry name" value="RsgA_GTPase_dom"/>
</dbReference>
<dbReference type="GO" id="GO:0042274">
    <property type="term" value="P:ribosomal small subunit biogenesis"/>
    <property type="evidence" value="ECO:0007669"/>
    <property type="project" value="UniProtKB-UniRule"/>
</dbReference>
<dbReference type="PANTHER" id="PTHR32120:SF11">
    <property type="entry name" value="SMALL RIBOSOMAL SUBUNIT BIOGENESIS GTPASE RSGA 1, MITOCHONDRIAL-RELATED"/>
    <property type="match status" value="1"/>
</dbReference>
<accession>A0A7X9IJ56</accession>
<keyword evidence="1" id="KW-0547">Nucleotide-binding</keyword>
<dbReference type="Gene3D" id="3.40.50.300">
    <property type="entry name" value="P-loop containing nucleotide triphosphate hydrolases"/>
    <property type="match status" value="1"/>
</dbReference>
<proteinExistence type="inferred from homology"/>
<dbReference type="GO" id="GO:0005737">
    <property type="term" value="C:cytoplasm"/>
    <property type="evidence" value="ECO:0007669"/>
    <property type="project" value="UniProtKB-SubCell"/>
</dbReference>
<dbReference type="SUPFAM" id="SSF52540">
    <property type="entry name" value="P-loop containing nucleoside triphosphate hydrolases"/>
    <property type="match status" value="1"/>
</dbReference>
<dbReference type="AlphaFoldDB" id="A0A7X9IJ56"/>
<evidence type="ECO:0000256" key="1">
    <source>
        <dbReference type="HAMAP-Rule" id="MF_01820"/>
    </source>
</evidence>
<comment type="cofactor">
    <cofactor evidence="1">
        <name>Zn(2+)</name>
        <dbReference type="ChEBI" id="CHEBI:29105"/>
    </cofactor>
    <text evidence="1">Binds 1 zinc ion per subunit.</text>
</comment>
<name>A0A7X9IJ56_9DELT</name>
<comment type="subunit">
    <text evidence="1">Monomer. Associates with 30S ribosomal subunit, binds 16S rRNA.</text>
</comment>
<comment type="subcellular location">
    <subcellularLocation>
        <location evidence="1">Cytoplasm</location>
    </subcellularLocation>
</comment>
<evidence type="ECO:0000313" key="4">
    <source>
        <dbReference type="Proteomes" id="UP000524246"/>
    </source>
</evidence>
<keyword evidence="1" id="KW-0862">Zinc</keyword>
<dbReference type="CDD" id="cd01854">
    <property type="entry name" value="YjeQ_EngC"/>
    <property type="match status" value="1"/>
</dbReference>
<dbReference type="GO" id="GO:0046872">
    <property type="term" value="F:metal ion binding"/>
    <property type="evidence" value="ECO:0007669"/>
    <property type="project" value="UniProtKB-KW"/>
</dbReference>
<evidence type="ECO:0000259" key="2">
    <source>
        <dbReference type="PROSITE" id="PS50936"/>
    </source>
</evidence>
<gene>
    <name evidence="1 3" type="primary">rsgA</name>
    <name evidence="3" type="ORF">GYA55_00930</name>
</gene>
<comment type="similarity">
    <text evidence="1">Belongs to the TRAFAC class YlqF/YawG GTPase family. RsgA subfamily.</text>
</comment>
<keyword evidence="1" id="KW-0694">RNA-binding</keyword>
<keyword evidence="1" id="KW-0479">Metal-binding</keyword>
<organism evidence="3 4">
    <name type="scientific">SAR324 cluster bacterium</name>
    <dbReference type="NCBI Taxonomy" id="2024889"/>
    <lineage>
        <taxon>Bacteria</taxon>
        <taxon>Deltaproteobacteria</taxon>
        <taxon>SAR324 cluster</taxon>
    </lineage>
</organism>
<dbReference type="NCBIfam" id="TIGR00157">
    <property type="entry name" value="ribosome small subunit-dependent GTPase A"/>
    <property type="match status" value="1"/>
</dbReference>
<dbReference type="Proteomes" id="UP000524246">
    <property type="component" value="Unassembled WGS sequence"/>
</dbReference>
<feature type="binding site" evidence="1">
    <location>
        <begin position="175"/>
        <end position="183"/>
    </location>
    <ligand>
        <name>GTP</name>
        <dbReference type="ChEBI" id="CHEBI:37565"/>
    </ligand>
</feature>
<feature type="binding site" evidence="1">
    <location>
        <position position="274"/>
    </location>
    <ligand>
        <name>Zn(2+)</name>
        <dbReference type="ChEBI" id="CHEBI:29105"/>
    </ligand>
</feature>
<dbReference type="Pfam" id="PF03193">
    <property type="entry name" value="RsgA_GTPase"/>
    <property type="match status" value="1"/>
</dbReference>
<sequence>MNAETDSRSFLATILRTSRRVVNIIDQNGQIFSAFNPPCSLDIVVGDEVCCELNAKDVVVKKVLTRRNCLKRAAAEREKRLAANLDHILIVTAPPPLYNTTFIDRVSVAAGVEKIPFSLVVNKIDLISDSDKLLFNTYRNLGINIYYTSAKTNVGIEALRELMLGPGLKKIALVGVSGVGKSSLINLLIPNTDARVSETSWKTGQGRQTTSSAFAHSYNRDDGSRVFLIDLPGIHNFGLCHVSEAQLRVAFPEIMDAAASCQFDDCTHLLEPGCEVKILVDENKIAVSRYQSYTDILEELRSKKPY</sequence>
<feature type="domain" description="EngC GTPase" evidence="2">
    <location>
        <begin position="83"/>
        <end position="235"/>
    </location>
</feature>
<protein>
    <recommendedName>
        <fullName evidence="1">Small ribosomal subunit biogenesis GTPase RsgA</fullName>
        <ecNumber evidence="1">3.6.1.-</ecNumber>
    </recommendedName>
</protein>
<dbReference type="HAMAP" id="MF_01820">
    <property type="entry name" value="GTPase_RsgA"/>
    <property type="match status" value="1"/>
</dbReference>
<dbReference type="EC" id="3.6.1.-" evidence="1"/>
<evidence type="ECO:0000313" key="3">
    <source>
        <dbReference type="EMBL" id="NMC61709.1"/>
    </source>
</evidence>
<dbReference type="InterPro" id="IPR027417">
    <property type="entry name" value="P-loop_NTPase"/>
</dbReference>
<dbReference type="EMBL" id="JAAZON010000032">
    <property type="protein sequence ID" value="NMC61709.1"/>
    <property type="molecule type" value="Genomic_DNA"/>
</dbReference>
<keyword evidence="1" id="KW-0690">Ribosome biogenesis</keyword>
<comment type="caution">
    <text evidence="3">The sequence shown here is derived from an EMBL/GenBank/DDBJ whole genome shotgun (WGS) entry which is preliminary data.</text>
</comment>
<dbReference type="GO" id="GO:0019843">
    <property type="term" value="F:rRNA binding"/>
    <property type="evidence" value="ECO:0007669"/>
    <property type="project" value="UniProtKB-KW"/>
</dbReference>
<comment type="function">
    <text evidence="1">One of several proteins that assist in the late maturation steps of the functional core of the 30S ribosomal subunit. Helps release RbfA from mature subunits. May play a role in the assembly of ribosomal proteins into the subunit. Circularly permuted GTPase that catalyzes slow GTP hydrolysis, GTPase activity is stimulated by the 30S ribosomal subunit.</text>
</comment>
<feature type="binding site" evidence="1">
    <location>
        <position position="268"/>
    </location>
    <ligand>
        <name>Zn(2+)</name>
        <dbReference type="ChEBI" id="CHEBI:29105"/>
    </ligand>
</feature>
<feature type="binding site" evidence="1">
    <location>
        <begin position="122"/>
        <end position="125"/>
    </location>
    <ligand>
        <name>GTP</name>
        <dbReference type="ChEBI" id="CHEBI:37565"/>
    </ligand>
</feature>
<keyword evidence="1" id="KW-0699">rRNA-binding</keyword>
<dbReference type="Gene3D" id="1.10.40.50">
    <property type="entry name" value="Probable gtpase engc, domain 3"/>
    <property type="match status" value="1"/>
</dbReference>
<dbReference type="PANTHER" id="PTHR32120">
    <property type="entry name" value="SMALL RIBOSOMAL SUBUNIT BIOGENESIS GTPASE RSGA"/>
    <property type="match status" value="1"/>
</dbReference>
<keyword evidence="1" id="KW-0342">GTP-binding</keyword>
<feature type="binding site" evidence="1">
    <location>
        <position position="261"/>
    </location>
    <ligand>
        <name>Zn(2+)</name>
        <dbReference type="ChEBI" id="CHEBI:29105"/>
    </ligand>
</feature>
<dbReference type="GO" id="GO:0003924">
    <property type="term" value="F:GTPase activity"/>
    <property type="evidence" value="ECO:0007669"/>
    <property type="project" value="UniProtKB-UniRule"/>
</dbReference>
<dbReference type="GO" id="GO:0005525">
    <property type="term" value="F:GTP binding"/>
    <property type="evidence" value="ECO:0007669"/>
    <property type="project" value="UniProtKB-UniRule"/>
</dbReference>
<reference evidence="3 4" key="1">
    <citation type="journal article" date="2020" name="Biotechnol. Biofuels">
        <title>New insights from the biogas microbiome by comprehensive genome-resolved metagenomics of nearly 1600 species originating from multiple anaerobic digesters.</title>
        <authorList>
            <person name="Campanaro S."/>
            <person name="Treu L."/>
            <person name="Rodriguez-R L.M."/>
            <person name="Kovalovszki A."/>
            <person name="Ziels R.M."/>
            <person name="Maus I."/>
            <person name="Zhu X."/>
            <person name="Kougias P.G."/>
            <person name="Basile A."/>
            <person name="Luo G."/>
            <person name="Schluter A."/>
            <person name="Konstantinidis K.T."/>
            <person name="Angelidaki I."/>
        </authorList>
    </citation>
    <scope>NUCLEOTIDE SEQUENCE [LARGE SCALE GENOMIC DNA]</scope>
    <source>
        <strain evidence="3">AS27yjCOA_65</strain>
    </source>
</reference>
<keyword evidence="1" id="KW-0378">Hydrolase</keyword>
<dbReference type="InterPro" id="IPR004881">
    <property type="entry name" value="Ribosome_biogen_GTPase_RsgA"/>
</dbReference>
<dbReference type="PROSITE" id="PS50936">
    <property type="entry name" value="ENGC_GTPASE"/>
    <property type="match status" value="1"/>
</dbReference>